<protein>
    <recommendedName>
        <fullName evidence="7">AMP-dependent synthetase/ligase domain-containing protein</fullName>
    </recommendedName>
</protein>
<dbReference type="PANTHER" id="PTHR43272:SF83">
    <property type="entry name" value="ACYL-COA SYNTHETASE LONG-CHAIN, ISOFORM J"/>
    <property type="match status" value="1"/>
</dbReference>
<organism evidence="5 6">
    <name type="scientific">Cinchona calisaya</name>
    <dbReference type="NCBI Taxonomy" id="153742"/>
    <lineage>
        <taxon>Eukaryota</taxon>
        <taxon>Viridiplantae</taxon>
        <taxon>Streptophyta</taxon>
        <taxon>Embryophyta</taxon>
        <taxon>Tracheophyta</taxon>
        <taxon>Spermatophyta</taxon>
        <taxon>Magnoliopsida</taxon>
        <taxon>eudicotyledons</taxon>
        <taxon>Gunneridae</taxon>
        <taxon>Pentapetalae</taxon>
        <taxon>asterids</taxon>
        <taxon>lamiids</taxon>
        <taxon>Gentianales</taxon>
        <taxon>Rubiaceae</taxon>
        <taxon>Cinchonoideae</taxon>
        <taxon>Cinchoneae</taxon>
        <taxon>Cinchona</taxon>
    </lineage>
</organism>
<evidence type="ECO:0000256" key="2">
    <source>
        <dbReference type="ARBA" id="ARBA00022598"/>
    </source>
</evidence>
<keyword evidence="6" id="KW-1185">Reference proteome</keyword>
<keyword evidence="4" id="KW-0067">ATP-binding</keyword>
<evidence type="ECO:0008006" key="7">
    <source>
        <dbReference type="Google" id="ProtNLM"/>
    </source>
</evidence>
<reference evidence="5 6" key="1">
    <citation type="submission" date="2024-11" db="EMBL/GenBank/DDBJ databases">
        <title>A near-complete genome assembly of Cinchona calisaya.</title>
        <authorList>
            <person name="Lian D.C."/>
            <person name="Zhao X.W."/>
            <person name="Wei L."/>
        </authorList>
    </citation>
    <scope>NUCLEOTIDE SEQUENCE [LARGE SCALE GENOMIC DNA]</scope>
    <source>
        <tissue evidence="5">Nenye</tissue>
    </source>
</reference>
<dbReference type="Gene3D" id="3.40.50.12780">
    <property type="entry name" value="N-terminal domain of ligase-like"/>
    <property type="match status" value="1"/>
</dbReference>
<evidence type="ECO:0000313" key="5">
    <source>
        <dbReference type="EMBL" id="KAL3504169.1"/>
    </source>
</evidence>
<dbReference type="SUPFAM" id="SSF56801">
    <property type="entry name" value="Acetyl-CoA synthetase-like"/>
    <property type="match status" value="1"/>
</dbReference>
<dbReference type="GO" id="GO:0004467">
    <property type="term" value="F:long-chain fatty acid-CoA ligase activity"/>
    <property type="evidence" value="ECO:0007669"/>
    <property type="project" value="UniProtKB-ARBA"/>
</dbReference>
<evidence type="ECO:0000313" key="6">
    <source>
        <dbReference type="Proteomes" id="UP001630127"/>
    </source>
</evidence>
<dbReference type="AlphaFoldDB" id="A0ABD2YDE0"/>
<evidence type="ECO:0000256" key="4">
    <source>
        <dbReference type="ARBA" id="ARBA00022840"/>
    </source>
</evidence>
<proteinExistence type="inferred from homology"/>
<accession>A0ABD2YDE0</accession>
<dbReference type="Proteomes" id="UP001630127">
    <property type="component" value="Unassembled WGS sequence"/>
</dbReference>
<dbReference type="InterPro" id="IPR042099">
    <property type="entry name" value="ANL_N_sf"/>
</dbReference>
<comment type="caution">
    <text evidence="5">The sequence shown here is derived from an EMBL/GenBank/DDBJ whole genome shotgun (WGS) entry which is preliminary data.</text>
</comment>
<keyword evidence="3" id="KW-0547">Nucleotide-binding</keyword>
<sequence>MPNQSLDFGSLFTTPLLDFCRLLPFISITLTSFSDSFLKPTLLACVRAILDCVRDGVSKLDATSGLSKKFFNLAHARQLSAVNGSWFRARDLERLLWIFLVFRKIRAIMDDRVRFVLSGDAPLSADRHIDIRLEAPIGQGYGLIETCAGGTFSEVNDTSIGRVDLPEGGYLTIDSPLPRREIVVGGPNVTVGYFKNEEKTKEVYKVDEKGMRWFYTGDIGKFHAHGCLEIIDHKKRHSQTSAQRVEAALSVTPNIMIHADPLHSSCVAVVVAWEATIEDWAPKQGIKYADFSD</sequence>
<gene>
    <name evidence="5" type="ORF">ACH5RR_034010</name>
</gene>
<dbReference type="PANTHER" id="PTHR43272">
    <property type="entry name" value="LONG-CHAIN-FATTY-ACID--COA LIGASE"/>
    <property type="match status" value="1"/>
</dbReference>
<comment type="similarity">
    <text evidence="1">Belongs to the ATP-dependent AMP-binding enzyme family.</text>
</comment>
<name>A0ABD2YDE0_9GENT</name>
<evidence type="ECO:0000256" key="1">
    <source>
        <dbReference type="ARBA" id="ARBA00006432"/>
    </source>
</evidence>
<dbReference type="GO" id="GO:0005524">
    <property type="term" value="F:ATP binding"/>
    <property type="evidence" value="ECO:0007669"/>
    <property type="project" value="UniProtKB-KW"/>
</dbReference>
<dbReference type="EMBL" id="JBJUIK010000014">
    <property type="protein sequence ID" value="KAL3504169.1"/>
    <property type="molecule type" value="Genomic_DNA"/>
</dbReference>
<keyword evidence="2" id="KW-0436">Ligase</keyword>
<evidence type="ECO:0000256" key="3">
    <source>
        <dbReference type="ARBA" id="ARBA00022741"/>
    </source>
</evidence>